<keyword evidence="2" id="KW-1185">Reference proteome</keyword>
<name>A0A8H5FUA9_9AGAR</name>
<reference evidence="1 2" key="1">
    <citation type="journal article" date="2020" name="ISME J.">
        <title>Uncovering the hidden diversity of litter-decomposition mechanisms in mushroom-forming fungi.</title>
        <authorList>
            <person name="Floudas D."/>
            <person name="Bentzer J."/>
            <person name="Ahren D."/>
            <person name="Johansson T."/>
            <person name="Persson P."/>
            <person name="Tunlid A."/>
        </authorList>
    </citation>
    <scope>NUCLEOTIDE SEQUENCE [LARGE SCALE GENOMIC DNA]</scope>
    <source>
        <strain evidence="1 2">CBS 406.79</strain>
    </source>
</reference>
<accession>A0A8H5FUA9</accession>
<organism evidence="1 2">
    <name type="scientific">Collybiopsis confluens</name>
    <dbReference type="NCBI Taxonomy" id="2823264"/>
    <lineage>
        <taxon>Eukaryota</taxon>
        <taxon>Fungi</taxon>
        <taxon>Dikarya</taxon>
        <taxon>Basidiomycota</taxon>
        <taxon>Agaricomycotina</taxon>
        <taxon>Agaricomycetes</taxon>
        <taxon>Agaricomycetidae</taxon>
        <taxon>Agaricales</taxon>
        <taxon>Marasmiineae</taxon>
        <taxon>Omphalotaceae</taxon>
        <taxon>Collybiopsis</taxon>
    </lineage>
</organism>
<protein>
    <submittedName>
        <fullName evidence="1">Uncharacterized protein</fullName>
    </submittedName>
</protein>
<comment type="caution">
    <text evidence="1">The sequence shown here is derived from an EMBL/GenBank/DDBJ whole genome shotgun (WGS) entry which is preliminary data.</text>
</comment>
<dbReference type="OrthoDB" id="2340858at2759"/>
<evidence type="ECO:0000313" key="1">
    <source>
        <dbReference type="EMBL" id="KAF5349406.1"/>
    </source>
</evidence>
<dbReference type="AlphaFoldDB" id="A0A8H5FUA9"/>
<dbReference type="Proteomes" id="UP000518752">
    <property type="component" value="Unassembled WGS sequence"/>
</dbReference>
<proteinExistence type="predicted"/>
<sequence>MPNSIWNYGLARTHPTFDGAVRLKHIGKIPRPQNKKLSPLKRLDVSTQAFMEVHPSDTGTDQSPVRGLIMTGQPGIGKSSSIPYFMIRELGVGRPVHIMNGTGEVFFAAKEGVWLSHAGKLLHPENFPEPEAERLLVLIDSSQKPEPPDPTVQEAGFVVFCPSPGLSRYKEMLKNGHGLFITNPWRWNELQRFAYSKFPRLRKLDPAVVRDIFRDGESFCPPTPRDLEAYLPDILKQNNRFNPDTNRISLSMRSSLDLIISARELTRLLSTATYDPHTTHKLLCVQRTEEADLSILPPYDSSHLVFASRHAEMLVLQKLPELHREELYRSYLFLSRTPNGAGTQYGLLFMRALCHDRAKDKYVRFGDVAGL</sequence>
<gene>
    <name evidence="1" type="ORF">D9757_013107</name>
</gene>
<dbReference type="EMBL" id="JAACJN010000308">
    <property type="protein sequence ID" value="KAF5349406.1"/>
    <property type="molecule type" value="Genomic_DNA"/>
</dbReference>
<evidence type="ECO:0000313" key="2">
    <source>
        <dbReference type="Proteomes" id="UP000518752"/>
    </source>
</evidence>